<sequence>MCSDLKKQSEAIRAHTGQLGEKVYVYDYSSRSLSKYQIASKLVLTDNGVVDIDYAVPEPLSIDERLAQVMIDKVFDGVIASN</sequence>
<comment type="caution">
    <text evidence="1">The sequence shown here is derived from an EMBL/GenBank/DDBJ whole genome shotgun (WGS) entry which is preliminary data.</text>
</comment>
<protein>
    <submittedName>
        <fullName evidence="1">Uncharacterized protein</fullName>
    </submittedName>
</protein>
<evidence type="ECO:0000313" key="2">
    <source>
        <dbReference type="Proteomes" id="UP000660708"/>
    </source>
</evidence>
<proteinExistence type="predicted"/>
<keyword evidence="2" id="KW-1185">Reference proteome</keyword>
<organism evidence="1 2">
    <name type="scientific">Pseudoalteromonas peptidolytica F12-50-A1</name>
    <dbReference type="NCBI Taxonomy" id="1315280"/>
    <lineage>
        <taxon>Bacteria</taxon>
        <taxon>Pseudomonadati</taxon>
        <taxon>Pseudomonadota</taxon>
        <taxon>Gammaproteobacteria</taxon>
        <taxon>Alteromonadales</taxon>
        <taxon>Pseudoalteromonadaceae</taxon>
        <taxon>Pseudoalteromonas</taxon>
    </lineage>
</organism>
<reference evidence="1 2" key="1">
    <citation type="submission" date="2015-06" db="EMBL/GenBank/DDBJ databases">
        <title>Genome sequence of Pseudoalteromonas peptidolytica.</title>
        <authorList>
            <person name="Xie B.-B."/>
            <person name="Rong J.-C."/>
            <person name="Qin Q.-L."/>
            <person name="Zhang Y.-Z."/>
        </authorList>
    </citation>
    <scope>NUCLEOTIDE SEQUENCE [LARGE SCALE GENOMIC DNA]</scope>
    <source>
        <strain evidence="1 2">F12-50-A1</strain>
    </source>
</reference>
<evidence type="ECO:0000313" key="1">
    <source>
        <dbReference type="EMBL" id="MBE0346244.1"/>
    </source>
</evidence>
<dbReference type="EMBL" id="AQHF01000020">
    <property type="protein sequence ID" value="MBE0346244.1"/>
    <property type="molecule type" value="Genomic_DNA"/>
</dbReference>
<name>A0A8I0MW58_9GAMM</name>
<accession>A0A8I0MW58</accession>
<dbReference type="Proteomes" id="UP000660708">
    <property type="component" value="Unassembled WGS sequence"/>
</dbReference>
<dbReference type="AlphaFoldDB" id="A0A8I0MW58"/>
<gene>
    <name evidence="1" type="ORF">PPEP_a1309</name>
</gene>